<dbReference type="Proteomes" id="UP000008694">
    <property type="component" value="Unassembled WGS sequence"/>
</dbReference>
<dbReference type="Gramene" id="scaffold_401805.1">
    <property type="protein sequence ID" value="scaffold_401805.1"/>
    <property type="gene ID" value="scaffold_401805.1"/>
</dbReference>
<dbReference type="EMBL" id="GL348716">
    <property type="protein sequence ID" value="EFH55652.1"/>
    <property type="molecule type" value="Genomic_DNA"/>
</dbReference>
<dbReference type="OrthoDB" id="1108458at2759"/>
<feature type="compositionally biased region" description="Basic and acidic residues" evidence="1">
    <location>
        <begin position="63"/>
        <end position="74"/>
    </location>
</feature>
<feature type="compositionally biased region" description="Polar residues" evidence="1">
    <location>
        <begin position="1"/>
        <end position="13"/>
    </location>
</feature>
<feature type="region of interest" description="Disordered" evidence="1">
    <location>
        <begin position="63"/>
        <end position="100"/>
    </location>
</feature>
<dbReference type="HOGENOM" id="CLU_1327960_0_0_1"/>
<feature type="region of interest" description="Disordered" evidence="1">
    <location>
        <begin position="1"/>
        <end position="36"/>
    </location>
</feature>
<feature type="compositionally biased region" description="Basic residues" evidence="1">
    <location>
        <begin position="129"/>
        <end position="141"/>
    </location>
</feature>
<evidence type="ECO:0000313" key="3">
    <source>
        <dbReference type="Proteomes" id="UP000008694"/>
    </source>
</evidence>
<accession>D7LEZ3</accession>
<protein>
    <submittedName>
        <fullName evidence="2">Predicted protein</fullName>
    </submittedName>
</protein>
<organism evidence="3">
    <name type="scientific">Arabidopsis lyrata subsp. lyrata</name>
    <name type="common">Lyre-leaved rock-cress</name>
    <dbReference type="NCBI Taxonomy" id="81972"/>
    <lineage>
        <taxon>Eukaryota</taxon>
        <taxon>Viridiplantae</taxon>
        <taxon>Streptophyta</taxon>
        <taxon>Embryophyta</taxon>
        <taxon>Tracheophyta</taxon>
        <taxon>Spermatophyta</taxon>
        <taxon>Magnoliopsida</taxon>
        <taxon>eudicotyledons</taxon>
        <taxon>Gunneridae</taxon>
        <taxon>Pentapetalae</taxon>
        <taxon>rosids</taxon>
        <taxon>malvids</taxon>
        <taxon>Brassicales</taxon>
        <taxon>Brassicaceae</taxon>
        <taxon>Camelineae</taxon>
        <taxon>Arabidopsis</taxon>
    </lineage>
</organism>
<dbReference type="KEGG" id="aly:9317297"/>
<dbReference type="AlphaFoldDB" id="D7LEZ3"/>
<dbReference type="eggNOG" id="KOG1075">
    <property type="taxonomic scope" value="Eukaryota"/>
</dbReference>
<feature type="region of interest" description="Disordered" evidence="1">
    <location>
        <begin position="120"/>
        <end position="170"/>
    </location>
</feature>
<gene>
    <name evidence="2" type="ORF">ARALYDRAFT_902304</name>
</gene>
<evidence type="ECO:0000256" key="1">
    <source>
        <dbReference type="SAM" id="MobiDB-lite"/>
    </source>
</evidence>
<reference evidence="3" key="1">
    <citation type="journal article" date="2011" name="Nat. Genet.">
        <title>The Arabidopsis lyrata genome sequence and the basis of rapid genome size change.</title>
        <authorList>
            <person name="Hu T.T."/>
            <person name="Pattyn P."/>
            <person name="Bakker E.G."/>
            <person name="Cao J."/>
            <person name="Cheng J.-F."/>
            <person name="Clark R.M."/>
            <person name="Fahlgren N."/>
            <person name="Fawcett J.A."/>
            <person name="Grimwood J."/>
            <person name="Gundlach H."/>
            <person name="Haberer G."/>
            <person name="Hollister J.D."/>
            <person name="Ossowski S."/>
            <person name="Ottilar R.P."/>
            <person name="Salamov A.A."/>
            <person name="Schneeberger K."/>
            <person name="Spannagl M."/>
            <person name="Wang X."/>
            <person name="Yang L."/>
            <person name="Nasrallah M.E."/>
            <person name="Bergelson J."/>
            <person name="Carrington J.C."/>
            <person name="Gaut B.S."/>
            <person name="Schmutz J."/>
            <person name="Mayer K.F.X."/>
            <person name="Van de Peer Y."/>
            <person name="Grigoriev I.V."/>
            <person name="Nordborg M."/>
            <person name="Weigel D."/>
            <person name="Guo Y.-L."/>
        </authorList>
    </citation>
    <scope>NUCLEOTIDE SEQUENCE [LARGE SCALE GENOMIC DNA]</scope>
    <source>
        <strain evidence="3">cv. MN47</strain>
    </source>
</reference>
<proteinExistence type="predicted"/>
<evidence type="ECO:0000313" key="2">
    <source>
        <dbReference type="EMBL" id="EFH55652.1"/>
    </source>
</evidence>
<keyword evidence="3" id="KW-1185">Reference proteome</keyword>
<feature type="compositionally biased region" description="Pro residues" evidence="1">
    <location>
        <begin position="144"/>
        <end position="154"/>
    </location>
</feature>
<sequence length="207" mass="22549">MSGQSKEVGSSQRRYSREAEEKSGSQGRGLTSDLPKAAVETAMGELREVMIQYANCADPLESAARKERVRRAEEEGQFEETAEQMVRASLNTSSTDSPILSSSVLELSPVRIHVALRVGPLNAPPIPPKPKKRTIAKKKVGRPPGRPLGRPPGPSLTKKASIPSPRLVAAGRTKKRKLLKVLPSPRRRLIMDPLLETQPEVLSVPTP</sequence>
<name>D7LEZ3_ARALL</name>